<comment type="subcellular location">
    <subcellularLocation>
        <location evidence="9">Cytoplasm</location>
    </subcellularLocation>
</comment>
<feature type="domain" description="Topo IIA-type catalytic" evidence="11">
    <location>
        <begin position="30"/>
        <end position="598"/>
    </location>
</feature>
<comment type="miscellaneous">
    <text evidence="9">Few gyrases are as efficient as E.coli at forming negative supercoils. Not all organisms have 2 type II topoisomerases; in organisms with a single type II topoisomerase this enzyme also has to decatenate newly replicated chromosomes.</text>
</comment>
<dbReference type="EC" id="5.6.2.2" evidence="9"/>
<dbReference type="PROSITE" id="PS52040">
    <property type="entry name" value="TOPO_IIA"/>
    <property type="match status" value="1"/>
</dbReference>
<keyword evidence="6 9" id="KW-0238">DNA-binding</keyword>
<dbReference type="GO" id="GO:0006261">
    <property type="term" value="P:DNA-templated DNA replication"/>
    <property type="evidence" value="ECO:0007669"/>
    <property type="project" value="UniProtKB-UniRule"/>
</dbReference>
<keyword evidence="7 9" id="KW-0413">Isomerase</keyword>
<evidence type="ECO:0000256" key="3">
    <source>
        <dbReference type="ARBA" id="ARBA00022741"/>
    </source>
</evidence>
<dbReference type="InterPro" id="IPR035516">
    <property type="entry name" value="Gyrase/topoIV_suA_C"/>
</dbReference>
<evidence type="ECO:0000256" key="1">
    <source>
        <dbReference type="ARBA" id="ARBA00000185"/>
    </source>
</evidence>
<comment type="caution">
    <text evidence="12">The sequence shown here is derived from an EMBL/GenBank/DDBJ whole genome shotgun (WGS) entry which is preliminary data.</text>
</comment>
<feature type="active site" description="O-(5'-phospho-DNA)-tyrosine intermediate" evidence="9 10">
    <location>
        <position position="118"/>
    </location>
</feature>
<evidence type="ECO:0000256" key="5">
    <source>
        <dbReference type="ARBA" id="ARBA00023029"/>
    </source>
</evidence>
<dbReference type="EMBL" id="BSDY01000043">
    <property type="protein sequence ID" value="GLI58283.1"/>
    <property type="molecule type" value="Genomic_DNA"/>
</dbReference>
<dbReference type="FunFam" id="1.10.268.10:FF:000001">
    <property type="entry name" value="DNA gyrase subunit A"/>
    <property type="match status" value="1"/>
</dbReference>
<dbReference type="CDD" id="cd00187">
    <property type="entry name" value="TOP4c"/>
    <property type="match status" value="1"/>
</dbReference>
<dbReference type="GO" id="GO:0034335">
    <property type="term" value="F:DNA negative supercoiling activity"/>
    <property type="evidence" value="ECO:0007669"/>
    <property type="project" value="UniProtKB-ARBA"/>
</dbReference>
<dbReference type="SMART" id="SM00434">
    <property type="entry name" value="TOP4c"/>
    <property type="match status" value="1"/>
</dbReference>
<name>A0A9W6GNG0_9FUSO</name>
<dbReference type="GO" id="GO:0005694">
    <property type="term" value="C:chromosome"/>
    <property type="evidence" value="ECO:0007669"/>
    <property type="project" value="InterPro"/>
</dbReference>
<dbReference type="GO" id="GO:0009330">
    <property type="term" value="C:DNA topoisomerase type II (double strand cut, ATP-hydrolyzing) complex"/>
    <property type="evidence" value="ECO:0007669"/>
    <property type="project" value="TreeGrafter"/>
</dbReference>
<evidence type="ECO:0000313" key="13">
    <source>
        <dbReference type="Proteomes" id="UP001144471"/>
    </source>
</evidence>
<comment type="function">
    <text evidence="9">A type II topoisomerase that negatively supercoils closed circular double-stranded (ds) DNA in an ATP-dependent manner to modulate DNA topology and maintain chromosomes in an underwound state. Negative supercoiling favors strand separation, and DNA replication, transcription, recombination and repair, all of which involve strand separation. Also able to catalyze the interconversion of other topological isomers of dsDNA rings, including catenanes and knotted rings. Type II topoisomerases break and join 2 DNA strands simultaneously in an ATP-dependent manner.</text>
</comment>
<comment type="catalytic activity">
    <reaction evidence="1 9 10">
        <text>ATP-dependent breakage, passage and rejoining of double-stranded DNA.</text>
        <dbReference type="EC" id="5.6.2.2"/>
    </reaction>
</comment>
<dbReference type="InterPro" id="IPR005743">
    <property type="entry name" value="GyrA"/>
</dbReference>
<dbReference type="GO" id="GO:0005524">
    <property type="term" value="F:ATP binding"/>
    <property type="evidence" value="ECO:0007669"/>
    <property type="project" value="UniProtKB-UniRule"/>
</dbReference>
<dbReference type="InterPro" id="IPR006691">
    <property type="entry name" value="GyrA/parC_rep"/>
</dbReference>
<comment type="subunit">
    <text evidence="8">Heterotetramer composed of ParC and ParE.</text>
</comment>
<evidence type="ECO:0000256" key="10">
    <source>
        <dbReference type="PROSITE-ProRule" id="PRU01384"/>
    </source>
</evidence>
<sequence>MSNIENRYIEEELKESYLDYSMSVIVSRALPDVKDGLKPVHRRILYAMNDMGMTHDKPFKKSARIVGEVLGKYHPHGDSAVYNTMVRMAQDFAYRYELIDGHGNFGSIDGDSAAAMRYTEARMAKISGELLEDIDKNTIDYRKNFDDSLDEPVVLPAKLPNLLLNGATGIAVGMATNIPPHNLGELLDGTLALIDHKVELKEKSETILTTVEEMRSLVAGELSLPEITEENKDRIENIQKIYAKIKNITQEEFTEDEALRLIAKIEKASSELLEQNREQDINLGVFEDIRNAAKVTLDKVKVFSSKDLIQYIQGPDFPTGGIIDGKKGIYDAYTTGRGRIRVRGKVEIEELKNGKSNIVITEIPYQVNKARLIEKIADLVKEKKITGITDLRDETARQGIRVVIELKKGEEPELLLNKLYKYTDLQNTFGIILLALVNNVPKVLNLKEILNHYINHRFDVITRRTKFELEKAEKRAHILEGFRIALGNIDRVIATIRGAKDAHEAREELVQNYNFSEAQAKAILDMRLQRLTGLERDKIENEYAALMDTISELKAILSSESRVYDIIKEESVELKEKYSDDRRTAIEESRLEINPEDLIKDEKVIVTLTNKGYVKRMDLNKYKAQKRGGKGVSTQNTTEGDFVENMYAASNLDTLMIFTDGGKVYNLKVYEIPESSKQARGKLITNLINLEEGEKVRAIIKTRDFSETHEVFFATRVGTVKKTNLSEFKNLNRSGLRAIKLKEGDDLIHVGLIDSPEDEIFIATKKGQSIKFPHDNVRSMGRATTGVKGITLKDGDEVVSAVVIKRKDVTILTVTENGYGKRTRTEEYPLQSRAGKGVINTRCSSKTGEIVAVKSVSEDEEVMAITSSGVVIRTPVETISLIGRATQGVRVMRVEEDEELVAIIKVKMNMEERVLDEENLEGTNESN</sequence>
<feature type="short sequence motif" description="GyrA-box" evidence="9">
    <location>
        <begin position="625"/>
        <end position="631"/>
    </location>
</feature>
<dbReference type="InterPro" id="IPR013758">
    <property type="entry name" value="Topo_IIA_A/C_ab"/>
</dbReference>
<evidence type="ECO:0000256" key="9">
    <source>
        <dbReference type="HAMAP-Rule" id="MF_01897"/>
    </source>
</evidence>
<protein>
    <recommendedName>
        <fullName evidence="9">DNA gyrase subunit A</fullName>
        <ecNumber evidence="9">5.6.2.2</ecNumber>
    </recommendedName>
</protein>
<evidence type="ECO:0000256" key="4">
    <source>
        <dbReference type="ARBA" id="ARBA00022840"/>
    </source>
</evidence>
<dbReference type="Pfam" id="PF03989">
    <property type="entry name" value="DNA_gyraseA_C"/>
    <property type="match status" value="6"/>
</dbReference>
<dbReference type="Pfam" id="PF00521">
    <property type="entry name" value="DNA_topoisoIV"/>
    <property type="match status" value="2"/>
</dbReference>
<dbReference type="Gene3D" id="1.10.268.10">
    <property type="entry name" value="Topoisomerase, domain 3"/>
    <property type="match status" value="1"/>
</dbReference>
<proteinExistence type="inferred from homology"/>
<dbReference type="PANTHER" id="PTHR43493:SF5">
    <property type="entry name" value="DNA GYRASE SUBUNIT A, CHLOROPLASTIC_MITOCHONDRIAL"/>
    <property type="match status" value="1"/>
</dbReference>
<evidence type="ECO:0000256" key="8">
    <source>
        <dbReference type="ARBA" id="ARBA00063644"/>
    </source>
</evidence>
<dbReference type="Gene3D" id="3.90.199.10">
    <property type="entry name" value="Topoisomerase II, domain 5"/>
    <property type="match status" value="1"/>
</dbReference>
<dbReference type="SUPFAM" id="SSF56719">
    <property type="entry name" value="Type II DNA topoisomerase"/>
    <property type="match status" value="2"/>
</dbReference>
<comment type="similarity">
    <text evidence="2 9">Belongs to the type II topoisomerase GyrA/ParC subunit family.</text>
</comment>
<gene>
    <name evidence="9" type="primary">gyrA</name>
    <name evidence="12" type="ORF">PM10SUCC1_37970</name>
</gene>
<dbReference type="GO" id="GO:0003677">
    <property type="term" value="F:DNA binding"/>
    <property type="evidence" value="ECO:0007669"/>
    <property type="project" value="UniProtKB-UniRule"/>
</dbReference>
<dbReference type="GO" id="GO:0005737">
    <property type="term" value="C:cytoplasm"/>
    <property type="evidence" value="ECO:0007669"/>
    <property type="project" value="UniProtKB-SubCell"/>
</dbReference>
<evidence type="ECO:0000313" key="12">
    <source>
        <dbReference type="EMBL" id="GLI58283.1"/>
    </source>
</evidence>
<dbReference type="InterPro" id="IPR013757">
    <property type="entry name" value="Topo_IIA_A_a_sf"/>
</dbReference>
<dbReference type="InterPro" id="IPR013760">
    <property type="entry name" value="Topo_IIA-like_dom_sf"/>
</dbReference>
<dbReference type="GO" id="GO:0006265">
    <property type="term" value="P:DNA topological change"/>
    <property type="evidence" value="ECO:0007669"/>
    <property type="project" value="UniProtKB-UniRule"/>
</dbReference>
<dbReference type="FunFam" id="2.120.10.90:FF:000005">
    <property type="entry name" value="DNA topoisomerase 4 subunit A"/>
    <property type="match status" value="1"/>
</dbReference>
<reference evidence="12" key="1">
    <citation type="submission" date="2022-12" db="EMBL/GenBank/DDBJ databases">
        <title>Reference genome sequencing for broad-spectrum identification of bacterial and archaeal isolates by mass spectrometry.</title>
        <authorList>
            <person name="Sekiguchi Y."/>
            <person name="Tourlousse D.M."/>
        </authorList>
    </citation>
    <scope>NUCLEOTIDE SEQUENCE</scope>
    <source>
        <strain evidence="12">10succ1</strain>
    </source>
</reference>
<dbReference type="PANTHER" id="PTHR43493">
    <property type="entry name" value="DNA GYRASE/TOPOISOMERASE SUBUNIT A"/>
    <property type="match status" value="1"/>
</dbReference>
<dbReference type="AlphaFoldDB" id="A0A9W6GNG0"/>
<comment type="subunit">
    <text evidence="9">Heterotetramer, composed of two GyrA and two GyrB chains. In the heterotetramer, GyrA contains the active site tyrosine that forms a transient covalent intermediate with DNA, while GyrB binds cofactors and catalyzes ATP hydrolysis.</text>
</comment>
<evidence type="ECO:0000259" key="11">
    <source>
        <dbReference type="PROSITE" id="PS52040"/>
    </source>
</evidence>
<dbReference type="SUPFAM" id="SSF101904">
    <property type="entry name" value="GyrA/ParC C-terminal domain-like"/>
    <property type="match status" value="1"/>
</dbReference>
<organism evidence="12 13">
    <name type="scientific">Propionigenium maris DSM 9537</name>
    <dbReference type="NCBI Taxonomy" id="1123000"/>
    <lineage>
        <taxon>Bacteria</taxon>
        <taxon>Fusobacteriati</taxon>
        <taxon>Fusobacteriota</taxon>
        <taxon>Fusobacteriia</taxon>
        <taxon>Fusobacteriales</taxon>
        <taxon>Fusobacteriaceae</taxon>
        <taxon>Propionigenium</taxon>
    </lineage>
</organism>
<dbReference type="Gene3D" id="2.120.10.90">
    <property type="entry name" value="DNA gyrase/topoisomerase IV, subunit A, C-terminal"/>
    <property type="match status" value="1"/>
</dbReference>
<evidence type="ECO:0000256" key="7">
    <source>
        <dbReference type="ARBA" id="ARBA00023235"/>
    </source>
</evidence>
<dbReference type="RefSeq" id="WP_281838014.1">
    <property type="nucleotide sequence ID" value="NZ_BSDY01000043.1"/>
</dbReference>
<dbReference type="Proteomes" id="UP001144471">
    <property type="component" value="Unassembled WGS sequence"/>
</dbReference>
<dbReference type="InterPro" id="IPR050220">
    <property type="entry name" value="Type_II_DNA_Topoisomerases"/>
</dbReference>
<keyword evidence="9" id="KW-0963">Cytoplasm</keyword>
<dbReference type="FunFam" id="3.30.1360.40:FF:000002">
    <property type="entry name" value="DNA gyrase subunit A"/>
    <property type="match status" value="1"/>
</dbReference>
<keyword evidence="5 9" id="KW-0799">Topoisomerase</keyword>
<dbReference type="Gene3D" id="3.30.1360.40">
    <property type="match status" value="1"/>
</dbReference>
<keyword evidence="4 9" id="KW-0067">ATP-binding</keyword>
<accession>A0A9W6GNG0</accession>
<dbReference type="InterPro" id="IPR002205">
    <property type="entry name" value="Topo_IIA_dom_A"/>
</dbReference>
<dbReference type="HAMAP" id="MF_01897">
    <property type="entry name" value="GyrA"/>
    <property type="match status" value="1"/>
</dbReference>
<keyword evidence="13" id="KW-1185">Reference proteome</keyword>
<keyword evidence="3 9" id="KW-0547">Nucleotide-binding</keyword>
<evidence type="ECO:0000256" key="6">
    <source>
        <dbReference type="ARBA" id="ARBA00023125"/>
    </source>
</evidence>
<evidence type="ECO:0000256" key="2">
    <source>
        <dbReference type="ARBA" id="ARBA00008263"/>
    </source>
</evidence>